<dbReference type="InParanoid" id="A0A1J7J4U2"/>
<name>A0A1J7J4U2_9PEZI</name>
<dbReference type="EMBL" id="KV875093">
    <property type="protein sequence ID" value="OIW35151.1"/>
    <property type="molecule type" value="Genomic_DNA"/>
</dbReference>
<evidence type="ECO:0000313" key="3">
    <source>
        <dbReference type="Proteomes" id="UP000182658"/>
    </source>
</evidence>
<feature type="region of interest" description="Disordered" evidence="1">
    <location>
        <begin position="36"/>
        <end position="65"/>
    </location>
</feature>
<organism evidence="2 3">
    <name type="scientific">Coniochaeta ligniaria NRRL 30616</name>
    <dbReference type="NCBI Taxonomy" id="1408157"/>
    <lineage>
        <taxon>Eukaryota</taxon>
        <taxon>Fungi</taxon>
        <taxon>Dikarya</taxon>
        <taxon>Ascomycota</taxon>
        <taxon>Pezizomycotina</taxon>
        <taxon>Sordariomycetes</taxon>
        <taxon>Sordariomycetidae</taxon>
        <taxon>Coniochaetales</taxon>
        <taxon>Coniochaetaceae</taxon>
        <taxon>Coniochaeta</taxon>
    </lineage>
</organism>
<evidence type="ECO:0000256" key="1">
    <source>
        <dbReference type="SAM" id="MobiDB-lite"/>
    </source>
</evidence>
<dbReference type="Proteomes" id="UP000182658">
    <property type="component" value="Unassembled WGS sequence"/>
</dbReference>
<feature type="compositionally biased region" description="Polar residues" evidence="1">
    <location>
        <begin position="41"/>
        <end position="50"/>
    </location>
</feature>
<gene>
    <name evidence="2" type="ORF">CONLIGDRAFT_43125</name>
</gene>
<evidence type="ECO:0000313" key="2">
    <source>
        <dbReference type="EMBL" id="OIW35151.1"/>
    </source>
</evidence>
<keyword evidence="3" id="KW-1185">Reference proteome</keyword>
<dbReference type="AlphaFoldDB" id="A0A1J7J4U2"/>
<reference evidence="2 3" key="1">
    <citation type="submission" date="2016-10" db="EMBL/GenBank/DDBJ databases">
        <title>Draft genome sequence of Coniochaeta ligniaria NRRL30616, a lignocellulolytic fungus for bioabatement of inhibitors in plant biomass hydrolysates.</title>
        <authorList>
            <consortium name="DOE Joint Genome Institute"/>
            <person name="Jimenez D.J."/>
            <person name="Hector R.E."/>
            <person name="Riley R."/>
            <person name="Sun H."/>
            <person name="Grigoriev I.V."/>
            <person name="Van Elsas J.D."/>
            <person name="Nichols N.N."/>
        </authorList>
    </citation>
    <scope>NUCLEOTIDE SEQUENCE [LARGE SCALE GENOMIC DNA]</scope>
    <source>
        <strain evidence="2 3">NRRL 30616</strain>
    </source>
</reference>
<protein>
    <submittedName>
        <fullName evidence="2">Uncharacterized protein</fullName>
    </submittedName>
</protein>
<accession>A0A1J7J4U2</accession>
<sequence length="65" mass="7502">MPYRLSVKEAVQVLRLRNVEYEADFCRSQHFVEVDDEPMTESRSSTSSAPPCNPTLKAFRTHTDK</sequence>
<proteinExistence type="predicted"/>